<evidence type="ECO:0000256" key="2">
    <source>
        <dbReference type="SAM" id="MobiDB-lite"/>
    </source>
</evidence>
<accession>A0A3P7M9G7</accession>
<dbReference type="AlphaFoldDB" id="A0A3P7M9G7"/>
<feature type="compositionally biased region" description="Acidic residues" evidence="2">
    <location>
        <begin position="1"/>
        <end position="52"/>
    </location>
</feature>
<name>A0A3P7M9G7_DIBLA</name>
<organism evidence="4 5">
    <name type="scientific">Dibothriocephalus latus</name>
    <name type="common">Fish tapeworm</name>
    <name type="synonym">Diphyllobothrium latum</name>
    <dbReference type="NCBI Taxonomy" id="60516"/>
    <lineage>
        <taxon>Eukaryota</taxon>
        <taxon>Metazoa</taxon>
        <taxon>Spiralia</taxon>
        <taxon>Lophotrochozoa</taxon>
        <taxon>Platyhelminthes</taxon>
        <taxon>Cestoda</taxon>
        <taxon>Eucestoda</taxon>
        <taxon>Diphyllobothriidea</taxon>
        <taxon>Diphyllobothriidae</taxon>
        <taxon>Dibothriocephalus</taxon>
    </lineage>
</organism>
<feature type="non-terminal residue" evidence="4">
    <location>
        <position position="1"/>
    </location>
</feature>
<dbReference type="Gene3D" id="3.30.70.330">
    <property type="match status" value="1"/>
</dbReference>
<keyword evidence="1" id="KW-0694">RNA-binding</keyword>
<dbReference type="GO" id="GO:0003729">
    <property type="term" value="F:mRNA binding"/>
    <property type="evidence" value="ECO:0007669"/>
    <property type="project" value="TreeGrafter"/>
</dbReference>
<dbReference type="OrthoDB" id="6268343at2759"/>
<dbReference type="SMART" id="SM00360">
    <property type="entry name" value="RRM"/>
    <property type="match status" value="1"/>
</dbReference>
<evidence type="ECO:0000256" key="1">
    <source>
        <dbReference type="ARBA" id="ARBA00022884"/>
    </source>
</evidence>
<feature type="domain" description="RRM" evidence="3">
    <location>
        <begin position="62"/>
        <end position="132"/>
    </location>
</feature>
<protein>
    <recommendedName>
        <fullName evidence="3">RRM domain-containing protein</fullName>
    </recommendedName>
</protein>
<keyword evidence="5" id="KW-1185">Reference proteome</keyword>
<dbReference type="SUPFAM" id="SSF54928">
    <property type="entry name" value="RNA-binding domain, RBD"/>
    <property type="match status" value="1"/>
</dbReference>
<dbReference type="GO" id="GO:0005737">
    <property type="term" value="C:cytoplasm"/>
    <property type="evidence" value="ECO:0007669"/>
    <property type="project" value="TreeGrafter"/>
</dbReference>
<evidence type="ECO:0000313" key="4">
    <source>
        <dbReference type="EMBL" id="VDN14631.1"/>
    </source>
</evidence>
<dbReference type="InterPro" id="IPR012677">
    <property type="entry name" value="Nucleotide-bd_a/b_plait_sf"/>
</dbReference>
<feature type="region of interest" description="Disordered" evidence="2">
    <location>
        <begin position="1"/>
        <end position="60"/>
    </location>
</feature>
<proteinExistence type="predicted"/>
<dbReference type="PANTHER" id="PTHR23003">
    <property type="entry name" value="RNA RECOGNITION MOTIF RRM DOMAIN CONTAINING PROTEIN"/>
    <property type="match status" value="1"/>
</dbReference>
<dbReference type="InterPro" id="IPR050374">
    <property type="entry name" value="RRT5_SRSF_SR"/>
</dbReference>
<sequence>EEEEAQAESDLEESEEDRDEDEPAPSDESADSDESEEEEEDSDDDQEEEEPADDQKELDSRCLYVSPIPPNCTFDMLKGLSPKMTCCRFVLKPHSNAIRSYAFCEYADADTAAKEKVNLSGRLFCGKSVRVEQKSTRPEEEASGVDQLDFTRLLVSGLLPSVTASDLRTVFPSASDICFPTAPSTGASLGRHENEDARFELTRSELAKGS</sequence>
<dbReference type="InterPro" id="IPR000504">
    <property type="entry name" value="RRM_dom"/>
</dbReference>
<gene>
    <name evidence="4" type="ORF">DILT_LOCUS10462</name>
</gene>
<evidence type="ECO:0000313" key="5">
    <source>
        <dbReference type="Proteomes" id="UP000281553"/>
    </source>
</evidence>
<dbReference type="EMBL" id="UYRU01059834">
    <property type="protein sequence ID" value="VDN14631.1"/>
    <property type="molecule type" value="Genomic_DNA"/>
</dbReference>
<dbReference type="GO" id="GO:0005634">
    <property type="term" value="C:nucleus"/>
    <property type="evidence" value="ECO:0007669"/>
    <property type="project" value="TreeGrafter"/>
</dbReference>
<dbReference type="InterPro" id="IPR035979">
    <property type="entry name" value="RBD_domain_sf"/>
</dbReference>
<reference evidence="4 5" key="1">
    <citation type="submission" date="2018-11" db="EMBL/GenBank/DDBJ databases">
        <authorList>
            <consortium name="Pathogen Informatics"/>
        </authorList>
    </citation>
    <scope>NUCLEOTIDE SEQUENCE [LARGE SCALE GENOMIC DNA]</scope>
</reference>
<evidence type="ECO:0000259" key="3">
    <source>
        <dbReference type="SMART" id="SM00360"/>
    </source>
</evidence>
<dbReference type="Proteomes" id="UP000281553">
    <property type="component" value="Unassembled WGS sequence"/>
</dbReference>